<dbReference type="AlphaFoldDB" id="A0A9P8UZS5"/>
<keyword evidence="3" id="KW-1185">Reference proteome</keyword>
<accession>A0A9P8UZS5</accession>
<feature type="transmembrane region" description="Helical" evidence="1">
    <location>
        <begin position="9"/>
        <end position="28"/>
    </location>
</feature>
<evidence type="ECO:0000313" key="2">
    <source>
        <dbReference type="EMBL" id="KAH6661207.1"/>
    </source>
</evidence>
<evidence type="ECO:0008006" key="4">
    <source>
        <dbReference type="Google" id="ProtNLM"/>
    </source>
</evidence>
<protein>
    <recommendedName>
        <fullName evidence="4">MARVEL domain-containing protein</fullName>
    </recommendedName>
</protein>
<feature type="transmembrane region" description="Helical" evidence="1">
    <location>
        <begin position="71"/>
        <end position="92"/>
    </location>
</feature>
<gene>
    <name evidence="2" type="ORF">BKA67DRAFT_654337</name>
</gene>
<dbReference type="Proteomes" id="UP000758603">
    <property type="component" value="Unassembled WGS sequence"/>
</dbReference>
<reference evidence="2" key="1">
    <citation type="journal article" date="2021" name="Nat. Commun.">
        <title>Genetic determinants of endophytism in the Arabidopsis root mycobiome.</title>
        <authorList>
            <person name="Mesny F."/>
            <person name="Miyauchi S."/>
            <person name="Thiergart T."/>
            <person name="Pickel B."/>
            <person name="Atanasova L."/>
            <person name="Karlsson M."/>
            <person name="Huettel B."/>
            <person name="Barry K.W."/>
            <person name="Haridas S."/>
            <person name="Chen C."/>
            <person name="Bauer D."/>
            <person name="Andreopoulos W."/>
            <person name="Pangilinan J."/>
            <person name="LaButti K."/>
            <person name="Riley R."/>
            <person name="Lipzen A."/>
            <person name="Clum A."/>
            <person name="Drula E."/>
            <person name="Henrissat B."/>
            <person name="Kohler A."/>
            <person name="Grigoriev I.V."/>
            <person name="Martin F.M."/>
            <person name="Hacquard S."/>
        </authorList>
    </citation>
    <scope>NUCLEOTIDE SEQUENCE</scope>
    <source>
        <strain evidence="2">MPI-SDFR-AT-0073</strain>
    </source>
</reference>
<evidence type="ECO:0000313" key="3">
    <source>
        <dbReference type="Proteomes" id="UP000758603"/>
    </source>
</evidence>
<feature type="transmembrane region" description="Helical" evidence="1">
    <location>
        <begin position="40"/>
        <end position="59"/>
    </location>
</feature>
<evidence type="ECO:0000256" key="1">
    <source>
        <dbReference type="SAM" id="Phobius"/>
    </source>
</evidence>
<keyword evidence="1" id="KW-0812">Transmembrane</keyword>
<dbReference type="EMBL" id="JAGPXC010000001">
    <property type="protein sequence ID" value="KAH6661207.1"/>
    <property type="molecule type" value="Genomic_DNA"/>
</dbReference>
<keyword evidence="1" id="KW-0472">Membrane</keyword>
<dbReference type="RefSeq" id="XP_045965338.1">
    <property type="nucleotide sequence ID" value="XM_046106543.1"/>
</dbReference>
<comment type="caution">
    <text evidence="2">The sequence shown here is derived from an EMBL/GenBank/DDBJ whole genome shotgun (WGS) entry which is preliminary data.</text>
</comment>
<proteinExistence type="predicted"/>
<name>A0A9P8UZS5_9PEZI</name>
<dbReference type="OrthoDB" id="5233791at2759"/>
<dbReference type="GeneID" id="70135434"/>
<organism evidence="2 3">
    <name type="scientific">Truncatella angustata</name>
    <dbReference type="NCBI Taxonomy" id="152316"/>
    <lineage>
        <taxon>Eukaryota</taxon>
        <taxon>Fungi</taxon>
        <taxon>Dikarya</taxon>
        <taxon>Ascomycota</taxon>
        <taxon>Pezizomycotina</taxon>
        <taxon>Sordariomycetes</taxon>
        <taxon>Xylariomycetidae</taxon>
        <taxon>Amphisphaeriales</taxon>
        <taxon>Sporocadaceae</taxon>
        <taxon>Truncatella</taxon>
    </lineage>
</organism>
<keyword evidence="1" id="KW-1133">Transmembrane helix</keyword>
<sequence>MSPPKTGAILLRIVLFANLVAIIAYGAISPQQLQKVTAECVVIGIASLAVVVQVFVTISRYTRLTYNIWSVVWLDALCAVGWSAAIVTLSYWDRRVVYTPQEGDSAAWLKCASARNWGVVYSSSDGYGHWVNIQWCEVRIQRQDRLIGNGAALQQLHVLIALSSVSLLFTGIIIFWTVRRGRYLGLIKARN</sequence>
<feature type="transmembrane region" description="Helical" evidence="1">
    <location>
        <begin position="156"/>
        <end position="178"/>
    </location>
</feature>